<reference evidence="2 3" key="1">
    <citation type="submission" date="2017-07" db="EMBL/GenBank/DDBJ databases">
        <title>Whole genome sequence of Azospirillum brasilense 2A1, a potential biofertilizer strain.</title>
        <authorList>
            <person name="Fontana C.A."/>
            <person name="Toffoli L.M."/>
            <person name="Salazar S.M."/>
            <person name="Puglisi E."/>
            <person name="Pedraza R."/>
            <person name="Bassi D."/>
            <person name="Cocconcelli P.S."/>
        </authorList>
    </citation>
    <scope>NUCLEOTIDE SEQUENCE [LARGE SCALE GENOMIC DNA]</scope>
    <source>
        <strain evidence="2 3">2A1</strain>
        <plasmid evidence="2">unnamed</plasmid>
    </source>
</reference>
<comment type="caution">
    <text evidence="2">The sequence shown here is derived from an EMBL/GenBank/DDBJ whole genome shotgun (WGS) entry which is preliminary data.</text>
</comment>
<keyword evidence="2" id="KW-0614">Plasmid</keyword>
<feature type="chain" id="PRO_5012059534" evidence="1">
    <location>
        <begin position="23"/>
        <end position="98"/>
    </location>
</feature>
<geneLocation type="plasmid" evidence="2">
    <name>unnamed</name>
</geneLocation>
<feature type="signal peptide" evidence="1">
    <location>
        <begin position="1"/>
        <end position="22"/>
    </location>
</feature>
<evidence type="ECO:0000313" key="3">
    <source>
        <dbReference type="Proteomes" id="UP000215367"/>
    </source>
</evidence>
<keyword evidence="1" id="KW-0732">Signal</keyword>
<protein>
    <submittedName>
        <fullName evidence="2">Uncharacterized protein</fullName>
    </submittedName>
</protein>
<dbReference type="AlphaFoldDB" id="A0A235HAU5"/>
<dbReference type="EMBL" id="NOWT01000017">
    <property type="protein sequence ID" value="OYD82949.1"/>
    <property type="molecule type" value="Genomic_DNA"/>
</dbReference>
<dbReference type="RefSeq" id="WP_094304792.1">
    <property type="nucleotide sequence ID" value="NZ_NOWT01000017.1"/>
</dbReference>
<proteinExistence type="predicted"/>
<dbReference type="PROSITE" id="PS51257">
    <property type="entry name" value="PROKAR_LIPOPROTEIN"/>
    <property type="match status" value="1"/>
</dbReference>
<accession>A0A235HAU5</accession>
<sequence length="98" mass="10176">MLHRAIILLAPLLAGACGTVQASGASSGEPVPTLWRMTSGLASCTPRSQVAFAAFGLEGRIAPSLSVAPRSRRILLRPNHFNLNEHLAAGASMGEAVE</sequence>
<evidence type="ECO:0000313" key="2">
    <source>
        <dbReference type="EMBL" id="OYD82949.1"/>
    </source>
</evidence>
<dbReference type="Proteomes" id="UP000215367">
    <property type="component" value="Unassembled WGS sequence"/>
</dbReference>
<evidence type="ECO:0000256" key="1">
    <source>
        <dbReference type="SAM" id="SignalP"/>
    </source>
</evidence>
<organism evidence="2 3">
    <name type="scientific">Azospirillum brasilense</name>
    <dbReference type="NCBI Taxonomy" id="192"/>
    <lineage>
        <taxon>Bacteria</taxon>
        <taxon>Pseudomonadati</taxon>
        <taxon>Pseudomonadota</taxon>
        <taxon>Alphaproteobacteria</taxon>
        <taxon>Rhodospirillales</taxon>
        <taxon>Azospirillaceae</taxon>
        <taxon>Azospirillum</taxon>
    </lineage>
</organism>
<name>A0A235HAU5_AZOBR</name>
<gene>
    <name evidence="2" type="ORF">CHT98_17540</name>
</gene>